<name>A0ABT0C718_THEVL</name>
<organism evidence="7 8">
    <name type="scientific">Thermostichus vulcanus str. 'Rupite'</name>
    <dbReference type="NCBI Taxonomy" id="2813851"/>
    <lineage>
        <taxon>Bacteria</taxon>
        <taxon>Bacillati</taxon>
        <taxon>Cyanobacteriota</taxon>
        <taxon>Cyanophyceae</taxon>
        <taxon>Thermostichales</taxon>
        <taxon>Thermostichaceae</taxon>
        <taxon>Thermostichus</taxon>
    </lineage>
</organism>
<comment type="caution">
    <text evidence="7">The sequence shown here is derived from an EMBL/GenBank/DDBJ whole genome shotgun (WGS) entry which is preliminary data.</text>
</comment>
<feature type="transmembrane region" description="Helical" evidence="6">
    <location>
        <begin position="51"/>
        <end position="73"/>
    </location>
</feature>
<evidence type="ECO:0000256" key="5">
    <source>
        <dbReference type="ARBA" id="ARBA00023136"/>
    </source>
</evidence>
<evidence type="ECO:0000256" key="3">
    <source>
        <dbReference type="ARBA" id="ARBA00022692"/>
    </source>
</evidence>
<proteinExistence type="predicted"/>
<feature type="transmembrane region" description="Helical" evidence="6">
    <location>
        <begin position="347"/>
        <end position="369"/>
    </location>
</feature>
<evidence type="ECO:0000256" key="6">
    <source>
        <dbReference type="SAM" id="Phobius"/>
    </source>
</evidence>
<dbReference type="InterPro" id="IPR005495">
    <property type="entry name" value="LptG/LptF_permease"/>
</dbReference>
<evidence type="ECO:0000256" key="2">
    <source>
        <dbReference type="ARBA" id="ARBA00022475"/>
    </source>
</evidence>
<dbReference type="EMBL" id="JAFIRA010000002">
    <property type="protein sequence ID" value="MCJ2541581.1"/>
    <property type="molecule type" value="Genomic_DNA"/>
</dbReference>
<evidence type="ECO:0000256" key="4">
    <source>
        <dbReference type="ARBA" id="ARBA00022989"/>
    </source>
</evidence>
<keyword evidence="5 6" id="KW-0472">Membrane</keyword>
<feature type="transmembrane region" description="Helical" evidence="6">
    <location>
        <begin position="292"/>
        <end position="310"/>
    </location>
</feature>
<evidence type="ECO:0000313" key="7">
    <source>
        <dbReference type="EMBL" id="MCJ2541581.1"/>
    </source>
</evidence>
<dbReference type="Proteomes" id="UP000830835">
    <property type="component" value="Unassembled WGS sequence"/>
</dbReference>
<keyword evidence="8" id="KW-1185">Reference proteome</keyword>
<keyword evidence="4 6" id="KW-1133">Transmembrane helix</keyword>
<feature type="transmembrane region" description="Helical" evidence="6">
    <location>
        <begin position="12"/>
        <end position="31"/>
    </location>
</feature>
<protein>
    <submittedName>
        <fullName evidence="7">LptF/LptG family permease</fullName>
    </submittedName>
</protein>
<evidence type="ECO:0000256" key="1">
    <source>
        <dbReference type="ARBA" id="ARBA00004651"/>
    </source>
</evidence>
<dbReference type="PANTHER" id="PTHR33529">
    <property type="entry name" value="SLR0882 PROTEIN-RELATED"/>
    <property type="match status" value="1"/>
</dbReference>
<feature type="transmembrane region" description="Helical" evidence="6">
    <location>
        <begin position="319"/>
        <end position="341"/>
    </location>
</feature>
<sequence>MDRYIISEMALPFLFGVGAFTALVMAVGSLFELVRLVVEAGLSISAALQVFAFRAPGIIVLTFPMSMLLATLLAYGRLSSDSEITAMRGCGVSLYRLVVPALTLSLLVTGLTFLFNELVVPNSNRQAAMTLDRALNRDPDFQRENILYQEFGEILSPEGDGSFSRRQGLTRQFYARSFDGNLMRGIIVLDFSNEALNQILLAQRGRWDPRNNLWVFEEGTNYIVSPDGTYSNIATFGRQELRLSRAPLDLAQEARSPEEMNIQELSHYIDVIASSGDLQRVRRLQVSLHQKYAIPFVCLAFTLIGAPLGLRPQRTSSSLGLGISVLIIFAFYVLLFITQALGQIGTLGPAVAAWLPNLMCAAVGLGLLYRANQ</sequence>
<reference evidence="7" key="1">
    <citation type="submission" date="2021-02" db="EMBL/GenBank/DDBJ databases">
        <title>The CRISPR/cas machinery reduction and long-range gene transfer in the hot spring cyanobacterium Synechococcus.</title>
        <authorList>
            <person name="Dvorak P."/>
            <person name="Jahodarova E."/>
            <person name="Hasler P."/>
            <person name="Poulickova A."/>
        </authorList>
    </citation>
    <scope>NUCLEOTIDE SEQUENCE</scope>
    <source>
        <strain evidence="7">Rupite</strain>
    </source>
</reference>
<dbReference type="Pfam" id="PF03739">
    <property type="entry name" value="LptF_LptG"/>
    <property type="match status" value="1"/>
</dbReference>
<gene>
    <name evidence="7" type="ORF">JX360_01455</name>
</gene>
<keyword evidence="2" id="KW-1003">Cell membrane</keyword>
<accession>A0ABT0C718</accession>
<keyword evidence="3 6" id="KW-0812">Transmembrane</keyword>
<evidence type="ECO:0000313" key="8">
    <source>
        <dbReference type="Proteomes" id="UP000830835"/>
    </source>
</evidence>
<comment type="subcellular location">
    <subcellularLocation>
        <location evidence="1">Cell membrane</location>
        <topology evidence="1">Multi-pass membrane protein</topology>
    </subcellularLocation>
</comment>
<dbReference type="PANTHER" id="PTHR33529:SF6">
    <property type="entry name" value="YJGP_YJGQ FAMILY PERMEASE"/>
    <property type="match status" value="1"/>
</dbReference>
<feature type="transmembrane region" description="Helical" evidence="6">
    <location>
        <begin position="94"/>
        <end position="115"/>
    </location>
</feature>